<accession>A0AAD8P145</accession>
<feature type="repeat" description="ANK" evidence="3">
    <location>
        <begin position="383"/>
        <end position="415"/>
    </location>
</feature>
<feature type="repeat" description="ANK" evidence="3">
    <location>
        <begin position="262"/>
        <end position="294"/>
    </location>
</feature>
<dbReference type="Pfam" id="PF12796">
    <property type="entry name" value="Ank_2"/>
    <property type="match status" value="3"/>
</dbReference>
<gene>
    <name evidence="5" type="ORF">QVD17_17096</name>
</gene>
<dbReference type="Gene3D" id="1.25.40.20">
    <property type="entry name" value="Ankyrin repeat-containing domain"/>
    <property type="match status" value="2"/>
</dbReference>
<name>A0AAD8P145_TARER</name>
<dbReference type="PROSITE" id="PS50202">
    <property type="entry name" value="MSP"/>
    <property type="match status" value="1"/>
</dbReference>
<keyword evidence="2 3" id="KW-0040">ANK repeat</keyword>
<feature type="repeat" description="ANK" evidence="3">
    <location>
        <begin position="416"/>
        <end position="448"/>
    </location>
</feature>
<keyword evidence="6" id="KW-1185">Reference proteome</keyword>
<evidence type="ECO:0000256" key="3">
    <source>
        <dbReference type="PROSITE-ProRule" id="PRU00023"/>
    </source>
</evidence>
<dbReference type="SMART" id="SM00248">
    <property type="entry name" value="ANK"/>
    <property type="match status" value="8"/>
</dbReference>
<protein>
    <recommendedName>
        <fullName evidence="4">MSP domain-containing protein</fullName>
    </recommendedName>
</protein>
<dbReference type="Proteomes" id="UP001229421">
    <property type="component" value="Unassembled WGS sequence"/>
</dbReference>
<dbReference type="InterPro" id="IPR036770">
    <property type="entry name" value="Ankyrin_rpt-contain_sf"/>
</dbReference>
<dbReference type="PRINTS" id="PR01415">
    <property type="entry name" value="ANKYRIN"/>
</dbReference>
<evidence type="ECO:0000313" key="5">
    <source>
        <dbReference type="EMBL" id="KAK1428266.1"/>
    </source>
</evidence>
<dbReference type="SUPFAM" id="SSF49354">
    <property type="entry name" value="PapD-like"/>
    <property type="match status" value="1"/>
</dbReference>
<dbReference type="InterPro" id="IPR000535">
    <property type="entry name" value="MSP_dom"/>
</dbReference>
<evidence type="ECO:0000256" key="2">
    <source>
        <dbReference type="ARBA" id="ARBA00023043"/>
    </source>
</evidence>
<dbReference type="SUPFAM" id="SSF48403">
    <property type="entry name" value="Ankyrin repeat"/>
    <property type="match status" value="1"/>
</dbReference>
<evidence type="ECO:0000259" key="4">
    <source>
        <dbReference type="PROSITE" id="PS50202"/>
    </source>
</evidence>
<evidence type="ECO:0000256" key="1">
    <source>
        <dbReference type="ARBA" id="ARBA00022737"/>
    </source>
</evidence>
<dbReference type="PANTHER" id="PTHR24171">
    <property type="entry name" value="ANKYRIN REPEAT DOMAIN-CONTAINING PROTEIN 39-RELATED"/>
    <property type="match status" value="1"/>
</dbReference>
<keyword evidence="1" id="KW-0677">Repeat</keyword>
<sequence length="470" mass="51032">MDKLVNADVKELNLLFTGNKKCSTTFRLTNLMHTMSVAVSLTTTNPSIFTFTQQFSIIPPLCTSSFTLNLSKPSNHPPISSPPDTVLVKSTMLPTGKASPEDLRRLFIKPGPHIFKDVTIPISFVGFHVIESLISTSSNVSKTLETAFVLSKAITWCDESEITSLLLPAVTAGNSYVVSSLIDAGADVNKRSPDGESLISLAIRSGDVDTVSVLVESRVLIDHEHDRLLHDAVFANRVDMIEVLCMNYLDLDLDLNSIDFELGQTPVHIAASYGNVEALELLIALGCDVDVADYNGWTAVHCAAVNGHVEAVNLLLSSCKYVKYALDKEKKTAFDLAVENRHIELYDTLHLGDVLCRAARKGDVDVMRKCLAEGARVNAKDQNGWTALHRAAFKGHVEGVKVLLDHGGLVDLVDGSGYTALHRAVEAGHVKVAMMLIAHGAKANMKSLAVPCDLDCFRNCNAVRGKIQRA</sequence>
<comment type="caution">
    <text evidence="5">The sequence shown here is derived from an EMBL/GenBank/DDBJ whole genome shotgun (WGS) entry which is preliminary data.</text>
</comment>
<dbReference type="PROSITE" id="PS50088">
    <property type="entry name" value="ANK_REPEAT"/>
    <property type="match status" value="4"/>
</dbReference>
<feature type="domain" description="MSP" evidence="4">
    <location>
        <begin position="3"/>
        <end position="125"/>
    </location>
</feature>
<dbReference type="PROSITE" id="PS50297">
    <property type="entry name" value="ANK_REP_REGION"/>
    <property type="match status" value="4"/>
</dbReference>
<dbReference type="InterPro" id="IPR002110">
    <property type="entry name" value="Ankyrin_rpt"/>
</dbReference>
<feature type="repeat" description="ANK" evidence="3">
    <location>
        <begin position="295"/>
        <end position="317"/>
    </location>
</feature>
<dbReference type="EMBL" id="JAUHHV010000004">
    <property type="protein sequence ID" value="KAK1428266.1"/>
    <property type="molecule type" value="Genomic_DNA"/>
</dbReference>
<dbReference type="AlphaFoldDB" id="A0AAD8P145"/>
<reference evidence="5" key="1">
    <citation type="journal article" date="2023" name="bioRxiv">
        <title>Improved chromosome-level genome assembly for marigold (Tagetes erecta).</title>
        <authorList>
            <person name="Jiang F."/>
            <person name="Yuan L."/>
            <person name="Wang S."/>
            <person name="Wang H."/>
            <person name="Xu D."/>
            <person name="Wang A."/>
            <person name="Fan W."/>
        </authorList>
    </citation>
    <scope>NUCLEOTIDE SEQUENCE</scope>
    <source>
        <strain evidence="5">WSJ</strain>
        <tissue evidence="5">Leaf</tissue>
    </source>
</reference>
<dbReference type="Gene3D" id="2.60.40.10">
    <property type="entry name" value="Immunoglobulins"/>
    <property type="match status" value="1"/>
</dbReference>
<dbReference type="InterPro" id="IPR008962">
    <property type="entry name" value="PapD-like_sf"/>
</dbReference>
<organism evidence="5 6">
    <name type="scientific">Tagetes erecta</name>
    <name type="common">African marigold</name>
    <dbReference type="NCBI Taxonomy" id="13708"/>
    <lineage>
        <taxon>Eukaryota</taxon>
        <taxon>Viridiplantae</taxon>
        <taxon>Streptophyta</taxon>
        <taxon>Embryophyta</taxon>
        <taxon>Tracheophyta</taxon>
        <taxon>Spermatophyta</taxon>
        <taxon>Magnoliopsida</taxon>
        <taxon>eudicotyledons</taxon>
        <taxon>Gunneridae</taxon>
        <taxon>Pentapetalae</taxon>
        <taxon>asterids</taxon>
        <taxon>campanulids</taxon>
        <taxon>Asterales</taxon>
        <taxon>Asteraceae</taxon>
        <taxon>Asteroideae</taxon>
        <taxon>Heliantheae alliance</taxon>
        <taxon>Tageteae</taxon>
        <taxon>Tagetes</taxon>
    </lineage>
</organism>
<evidence type="ECO:0000313" key="6">
    <source>
        <dbReference type="Proteomes" id="UP001229421"/>
    </source>
</evidence>
<dbReference type="PANTHER" id="PTHR24171:SF8">
    <property type="entry name" value="BRCA1-ASSOCIATED RING DOMAIN PROTEIN 1"/>
    <property type="match status" value="1"/>
</dbReference>
<proteinExistence type="predicted"/>
<dbReference type="InterPro" id="IPR013783">
    <property type="entry name" value="Ig-like_fold"/>
</dbReference>